<dbReference type="PROSITE" id="PS50050">
    <property type="entry name" value="TNFR_NGFR_2"/>
    <property type="match status" value="2"/>
</dbReference>
<keyword evidence="2" id="KW-0732">Signal</keyword>
<dbReference type="Gene3D" id="1.10.533.10">
    <property type="entry name" value="Death Domain, Fas"/>
    <property type="match status" value="1"/>
</dbReference>
<accession>A0ABM5EL11</accession>
<dbReference type="Pfam" id="PF00531">
    <property type="entry name" value="Death"/>
    <property type="match status" value="1"/>
</dbReference>
<feature type="repeat" description="TNFR-Cys" evidence="6">
    <location>
        <begin position="110"/>
        <end position="152"/>
    </location>
</feature>
<keyword evidence="7" id="KW-0812">Transmembrane</keyword>
<keyword evidence="3" id="KW-0677">Repeat</keyword>
<keyword evidence="4 6" id="KW-1015">Disulfide bond</keyword>
<dbReference type="SUPFAM" id="SSF47986">
    <property type="entry name" value="DEATH domain"/>
    <property type="match status" value="1"/>
</dbReference>
<dbReference type="SMART" id="SM00208">
    <property type="entry name" value="TNFR"/>
    <property type="match status" value="2"/>
</dbReference>
<feature type="disulfide bond" evidence="6">
    <location>
        <begin position="111"/>
        <end position="126"/>
    </location>
</feature>
<dbReference type="Gene3D" id="2.10.50.10">
    <property type="entry name" value="Tumor Necrosis Factor Receptor, subunit A, domain 2"/>
    <property type="match status" value="1"/>
</dbReference>
<organism evidence="10 11">
    <name type="scientific">Pogona vitticeps</name>
    <name type="common">central bearded dragon</name>
    <dbReference type="NCBI Taxonomy" id="103695"/>
    <lineage>
        <taxon>Eukaryota</taxon>
        <taxon>Metazoa</taxon>
        <taxon>Chordata</taxon>
        <taxon>Craniata</taxon>
        <taxon>Vertebrata</taxon>
        <taxon>Euteleostomi</taxon>
        <taxon>Lepidosauria</taxon>
        <taxon>Squamata</taxon>
        <taxon>Bifurcata</taxon>
        <taxon>Unidentata</taxon>
        <taxon>Episquamata</taxon>
        <taxon>Toxicofera</taxon>
        <taxon>Iguania</taxon>
        <taxon>Acrodonta</taxon>
        <taxon>Agamidae</taxon>
        <taxon>Amphibolurinae</taxon>
        <taxon>Pogona</taxon>
    </lineage>
</organism>
<feature type="repeat" description="TNFR-Cys" evidence="6">
    <location>
        <begin position="153"/>
        <end position="198"/>
    </location>
</feature>
<evidence type="ECO:0000256" key="5">
    <source>
        <dbReference type="ARBA" id="ARBA00023180"/>
    </source>
</evidence>
<keyword evidence="7" id="KW-0472">Membrane</keyword>
<gene>
    <name evidence="11" type="primary">TNFRSF25</name>
</gene>
<dbReference type="InterPro" id="IPR001368">
    <property type="entry name" value="TNFR/NGFR_Cys_rich_reg"/>
</dbReference>
<proteinExistence type="predicted"/>
<keyword evidence="7" id="KW-1133">Transmembrane helix</keyword>
<evidence type="ECO:0000313" key="11">
    <source>
        <dbReference type="RefSeq" id="XP_072833832.1"/>
    </source>
</evidence>
<dbReference type="SMART" id="SM00005">
    <property type="entry name" value="DEATH"/>
    <property type="match status" value="1"/>
</dbReference>
<dbReference type="SUPFAM" id="SSF57586">
    <property type="entry name" value="TNF receptor-like"/>
    <property type="match status" value="1"/>
</dbReference>
<dbReference type="PANTHER" id="PTHR47220:SF1">
    <property type="entry name" value="TUMOR NECROSIS FACTOR RECEPTOR SUPERFAMILY MEMBER 25"/>
    <property type="match status" value="1"/>
</dbReference>
<evidence type="ECO:0000256" key="6">
    <source>
        <dbReference type="PROSITE-ProRule" id="PRU00206"/>
    </source>
</evidence>
<dbReference type="Pfam" id="PF00020">
    <property type="entry name" value="TNFR_c6"/>
    <property type="match status" value="1"/>
</dbReference>
<evidence type="ECO:0000313" key="10">
    <source>
        <dbReference type="Proteomes" id="UP001652642"/>
    </source>
</evidence>
<feature type="domain" description="Death" evidence="8">
    <location>
        <begin position="325"/>
        <end position="406"/>
    </location>
</feature>
<name>A0ABM5EL11_9SAUR</name>
<dbReference type="InterPro" id="IPR000488">
    <property type="entry name" value="Death_dom"/>
</dbReference>
<keyword evidence="5" id="KW-0325">Glycoprotein</keyword>
<keyword evidence="10" id="KW-1185">Reference proteome</keyword>
<protein>
    <submittedName>
        <fullName evidence="11">Tumor necrosis factor receptor superfamily member 25 isoform X1</fullName>
    </submittedName>
</protein>
<sequence>MRSQHPASAPLDLDPPVVASHNRALLSDSVINQRTCPAGALLVRNGSCTQPPTLSKAQVVLMSSSYSYETRPSVPMEASPKTGRMEMCPQGTLLSPNTCQSLSAGCACVACRNGSYQNTPNLEVSCQPCSHCLSYFGQMVVRTCTATQDTECGCKRGYYKAPRPFSDSNDLNCKICTNCSTMHRETQRDCSEAADAECGGCLPTFCDIGSHCQPCPRTTPQQEQLTNPTFPSDIVTPSVETCGTACQASTWWLSGIIGSCAVLLLLVGSFIVYCKWSRSGGLRPPLSAESSLSVYAGKPSSGTPCPEIGLLADGAPLPTPVLQQGRKLYAIIDAVPVRRWKEFVRGLGLRDGEIELVELEHSQFREQQYEMLKRWRQRRGASLDAVFATLEEMQLGGCAQELREQLGPKRLLHPFL</sequence>
<dbReference type="InterPro" id="IPR011029">
    <property type="entry name" value="DEATH-like_dom_sf"/>
</dbReference>
<feature type="transmembrane region" description="Helical" evidence="7">
    <location>
        <begin position="251"/>
        <end position="273"/>
    </location>
</feature>
<feature type="domain" description="TNFR-Cys" evidence="9">
    <location>
        <begin position="153"/>
        <end position="198"/>
    </location>
</feature>
<dbReference type="InterPro" id="IPR022329">
    <property type="entry name" value="TNFR_25"/>
</dbReference>
<evidence type="ECO:0000259" key="8">
    <source>
        <dbReference type="PROSITE" id="PS50017"/>
    </source>
</evidence>
<dbReference type="RefSeq" id="XP_072833832.1">
    <property type="nucleotide sequence ID" value="XM_072977731.1"/>
</dbReference>
<dbReference type="Proteomes" id="UP001652642">
    <property type="component" value="Chromosome 7"/>
</dbReference>
<evidence type="ECO:0000259" key="9">
    <source>
        <dbReference type="PROSITE" id="PS50050"/>
    </source>
</evidence>
<evidence type="ECO:0000256" key="7">
    <source>
        <dbReference type="SAM" id="Phobius"/>
    </source>
</evidence>
<dbReference type="PROSITE" id="PS50017">
    <property type="entry name" value="DEATH_DOMAIN"/>
    <property type="match status" value="1"/>
</dbReference>
<feature type="domain" description="TNFR-Cys" evidence="9">
    <location>
        <begin position="110"/>
        <end position="152"/>
    </location>
</feature>
<reference evidence="11" key="1">
    <citation type="submission" date="2025-08" db="UniProtKB">
        <authorList>
            <consortium name="RefSeq"/>
        </authorList>
    </citation>
    <scope>IDENTIFICATION</scope>
</reference>
<evidence type="ECO:0000256" key="1">
    <source>
        <dbReference type="ARBA" id="ARBA00022703"/>
    </source>
</evidence>
<evidence type="ECO:0000256" key="2">
    <source>
        <dbReference type="ARBA" id="ARBA00022729"/>
    </source>
</evidence>
<keyword evidence="1" id="KW-0053">Apoptosis</keyword>
<dbReference type="GeneID" id="110082451"/>
<keyword evidence="11" id="KW-0675">Receptor</keyword>
<evidence type="ECO:0000256" key="3">
    <source>
        <dbReference type="ARBA" id="ARBA00022737"/>
    </source>
</evidence>
<dbReference type="PANTHER" id="PTHR47220">
    <property type="entry name" value="TUMOR NECROSIS FACTOR RECEPTOR SUPERFAMILY MEMBER 25"/>
    <property type="match status" value="1"/>
</dbReference>
<evidence type="ECO:0000256" key="4">
    <source>
        <dbReference type="ARBA" id="ARBA00023157"/>
    </source>
</evidence>
<comment type="caution">
    <text evidence="6">Lacks conserved residue(s) required for the propagation of feature annotation.</text>
</comment>